<dbReference type="RefSeq" id="WP_146265240.1">
    <property type="nucleotide sequence ID" value="NZ_VOIF01000068.1"/>
</dbReference>
<gene>
    <name evidence="1" type="ORF">FSA04_23285</name>
</gene>
<name>A0A5C6KNS0_9BACT</name>
<comment type="caution">
    <text evidence="1">The sequence shown here is derived from an EMBL/GenBank/DDBJ whole genome shotgun (WGS) entry which is preliminary data.</text>
</comment>
<reference evidence="1 2" key="1">
    <citation type="submission" date="2019-07" db="EMBL/GenBank/DDBJ databases">
        <title>Genome sequencing of Bacteroides dorei iSURF_12.</title>
        <authorList>
            <person name="Sevigny J.L."/>
            <person name="Ruoff K.L."/>
            <person name="Price C.E."/>
            <person name="Valls R.A."/>
            <person name="O'Toole G.A."/>
        </authorList>
    </citation>
    <scope>NUCLEOTIDE SEQUENCE [LARGE SCALE GENOMIC DNA]</scope>
    <source>
        <strain evidence="1 2">ANK132K_1B</strain>
    </source>
</reference>
<protein>
    <submittedName>
        <fullName evidence="1">Uncharacterized protein</fullName>
    </submittedName>
</protein>
<evidence type="ECO:0000313" key="1">
    <source>
        <dbReference type="EMBL" id="TWV64036.1"/>
    </source>
</evidence>
<accession>A0A5C6KNS0</accession>
<dbReference type="Proteomes" id="UP000315833">
    <property type="component" value="Unassembled WGS sequence"/>
</dbReference>
<evidence type="ECO:0000313" key="2">
    <source>
        <dbReference type="Proteomes" id="UP000315833"/>
    </source>
</evidence>
<proteinExistence type="predicted"/>
<organism evidence="1 2">
    <name type="scientific">Phocaeicola dorei</name>
    <dbReference type="NCBI Taxonomy" id="357276"/>
    <lineage>
        <taxon>Bacteria</taxon>
        <taxon>Pseudomonadati</taxon>
        <taxon>Bacteroidota</taxon>
        <taxon>Bacteroidia</taxon>
        <taxon>Bacteroidales</taxon>
        <taxon>Bacteroidaceae</taxon>
        <taxon>Phocaeicola</taxon>
    </lineage>
</organism>
<dbReference type="AlphaFoldDB" id="A0A5C6KNS0"/>
<sequence length="86" mass="9993">MATKLRYFNTQEKASKTALPPTPLQGGFVFVFPFVFRPFFPKVGKQLQLYEPVSILTSTIYVYPRARALCEEKALQVRHKEYFNTT</sequence>
<dbReference type="EMBL" id="VOIF01000068">
    <property type="protein sequence ID" value="TWV64036.1"/>
    <property type="molecule type" value="Genomic_DNA"/>
</dbReference>